<proteinExistence type="predicted"/>
<dbReference type="InterPro" id="IPR036977">
    <property type="entry name" value="DNA_primase_Znf_CHC2"/>
</dbReference>
<evidence type="ECO:0008006" key="3">
    <source>
        <dbReference type="Google" id="ProtNLM"/>
    </source>
</evidence>
<dbReference type="Proteomes" id="UP000724149">
    <property type="component" value="Unassembled WGS sequence"/>
</dbReference>
<keyword evidence="2" id="KW-1185">Reference proteome</keyword>
<sequence>MFDEFSIYDVMSLVGLDLSKIHSSQGNFDCPICGGKKKLNVNVSKGHGGVCRCAKCGAGGDKLDLYLLFQNPHLVSVRSKSESDYYRPSEEDREQGLKELARILHIQRKDPTFRAKVITAKQAADTAAPQKAIASAEQRNAAYTALLKQLRLSAPHREALHQRGLTDTDIERIMFRSVPMFGRTVIAQKLVEQGINLENVPGFFKVAGENGKLQWSIFCPNPGYFVPIRNKDGLIVSMQIRLNKATTEKTKYLFFSSGIDTLTDGISATGEVHIERGEEPPRIICITEGPIKGYVSRSLYQRLTGRDDLALFCVVGTTNYGKIRGILESYLEQYPVEKVVEIYDFDKFTNPYVSRDRDHLEQLLREVILKMRKKLRPQYEDGKPLPMYISFPEERYKGKGIDDHLLALYLEAHDNCLPCEAETD</sequence>
<name>A0ABS2GNH7_9FIRM</name>
<accession>A0ABS2GNH7</accession>
<reference evidence="1 2" key="1">
    <citation type="journal article" date="2021" name="Sci. Rep.">
        <title>The distribution of antibiotic resistance genes in chicken gut microbiota commensals.</title>
        <authorList>
            <person name="Juricova H."/>
            <person name="Matiasovicova J."/>
            <person name="Kubasova T."/>
            <person name="Cejkova D."/>
            <person name="Rychlik I."/>
        </authorList>
    </citation>
    <scope>NUCLEOTIDE SEQUENCE [LARGE SCALE GENOMIC DNA]</scope>
    <source>
        <strain evidence="1 2">An564</strain>
    </source>
</reference>
<dbReference type="RefSeq" id="WP_204721707.1">
    <property type="nucleotide sequence ID" value="NZ_JACSNR010000010.1"/>
</dbReference>
<protein>
    <recommendedName>
        <fullName evidence="3">DNA primase</fullName>
    </recommendedName>
</protein>
<dbReference type="Gene3D" id="3.90.580.10">
    <property type="entry name" value="Zinc finger, CHC2-type domain"/>
    <property type="match status" value="1"/>
</dbReference>
<gene>
    <name evidence="1" type="ORF">H9X81_10210</name>
</gene>
<comment type="caution">
    <text evidence="1">The sequence shown here is derived from an EMBL/GenBank/DDBJ whole genome shotgun (WGS) entry which is preliminary data.</text>
</comment>
<evidence type="ECO:0000313" key="1">
    <source>
        <dbReference type="EMBL" id="MBM6924055.1"/>
    </source>
</evidence>
<dbReference type="EMBL" id="JACSNR010000010">
    <property type="protein sequence ID" value="MBM6924055.1"/>
    <property type="molecule type" value="Genomic_DNA"/>
</dbReference>
<dbReference type="SUPFAM" id="SSF57783">
    <property type="entry name" value="Zinc beta-ribbon"/>
    <property type="match status" value="1"/>
</dbReference>
<organism evidence="1 2">
    <name type="scientific">Hydrogenoanaerobacterium saccharovorans</name>
    <dbReference type="NCBI Taxonomy" id="474960"/>
    <lineage>
        <taxon>Bacteria</taxon>
        <taxon>Bacillati</taxon>
        <taxon>Bacillota</taxon>
        <taxon>Clostridia</taxon>
        <taxon>Eubacteriales</taxon>
        <taxon>Oscillospiraceae</taxon>
        <taxon>Hydrogenoanaerobacterium</taxon>
    </lineage>
</organism>
<evidence type="ECO:0000313" key="2">
    <source>
        <dbReference type="Proteomes" id="UP000724149"/>
    </source>
</evidence>